<keyword evidence="1" id="KW-0812">Transmembrane</keyword>
<reference evidence="2 3" key="1">
    <citation type="submission" date="2016-06" db="EMBL/GenBank/DDBJ databases">
        <authorList>
            <person name="Kjaerup R.B."/>
            <person name="Dalgaard T.S."/>
            <person name="Juul-Madsen H.R."/>
        </authorList>
    </citation>
    <scope>NUCLEOTIDE SEQUENCE [LARGE SCALE GENOMIC DNA]</scope>
    <source>
        <strain evidence="2 3">1S159</strain>
    </source>
</reference>
<evidence type="ECO:0000313" key="3">
    <source>
        <dbReference type="Proteomes" id="UP000093523"/>
    </source>
</evidence>
<dbReference type="OrthoDB" id="7355622at2"/>
<dbReference type="Proteomes" id="UP000093523">
    <property type="component" value="Unassembled WGS sequence"/>
</dbReference>
<dbReference type="AlphaFoldDB" id="A0A1B9P0I2"/>
<protein>
    <recommendedName>
        <fullName evidence="4">DoxX protein</fullName>
    </recommendedName>
</protein>
<feature type="transmembrane region" description="Helical" evidence="1">
    <location>
        <begin position="53"/>
        <end position="74"/>
    </location>
</feature>
<dbReference type="EMBL" id="MAJU01000008">
    <property type="protein sequence ID" value="OCH21874.1"/>
    <property type="molecule type" value="Genomic_DNA"/>
</dbReference>
<dbReference type="RefSeq" id="WP_023603192.1">
    <property type="nucleotide sequence ID" value="NZ_CAWMPN010000008.1"/>
</dbReference>
<comment type="caution">
    <text evidence="2">The sequence shown here is derived from an EMBL/GenBank/DDBJ whole genome shotgun (WGS) entry which is preliminary data.</text>
</comment>
<keyword evidence="1" id="KW-1133">Transmembrane helix</keyword>
<name>A0A1B9P0I2_ALILO</name>
<accession>A0A1B9P0I2</accession>
<sequence length="138" mass="15873">MIHSDALNLTRRLAISLLTLRITIALVFTVWAIDKVVAPEHALSVFSNFYGLSLSTDISILMGISQLIFIAIFLLGIWKNITYLIVLIFHMGSTFSSYLKYFDPLNNLLFFTAWPMLAACLTLYILREYDIWTFKIKK</sequence>
<keyword evidence="1" id="KW-0472">Membrane</keyword>
<organism evidence="2 3">
    <name type="scientific">Aliivibrio logei</name>
    <name type="common">Vibrio logei</name>
    <dbReference type="NCBI Taxonomy" id="688"/>
    <lineage>
        <taxon>Bacteria</taxon>
        <taxon>Pseudomonadati</taxon>
        <taxon>Pseudomonadota</taxon>
        <taxon>Gammaproteobacteria</taxon>
        <taxon>Vibrionales</taxon>
        <taxon>Vibrionaceae</taxon>
        <taxon>Aliivibrio</taxon>
    </lineage>
</organism>
<evidence type="ECO:0000256" key="1">
    <source>
        <dbReference type="SAM" id="Phobius"/>
    </source>
</evidence>
<evidence type="ECO:0008006" key="4">
    <source>
        <dbReference type="Google" id="ProtNLM"/>
    </source>
</evidence>
<feature type="transmembrane region" description="Helical" evidence="1">
    <location>
        <begin position="12"/>
        <end position="33"/>
    </location>
</feature>
<gene>
    <name evidence="2" type="ORF">A6E04_08415</name>
</gene>
<proteinExistence type="predicted"/>
<dbReference type="STRING" id="688.A6E04_08415"/>
<evidence type="ECO:0000313" key="2">
    <source>
        <dbReference type="EMBL" id="OCH21874.1"/>
    </source>
</evidence>
<feature type="transmembrane region" description="Helical" evidence="1">
    <location>
        <begin position="108"/>
        <end position="126"/>
    </location>
</feature>